<dbReference type="SUPFAM" id="SSF103515">
    <property type="entry name" value="Autotransporter"/>
    <property type="match status" value="1"/>
</dbReference>
<evidence type="ECO:0000313" key="3">
    <source>
        <dbReference type="EMBL" id="PNG10532.1"/>
    </source>
</evidence>
<sequence>MSHSVRLSTIALAMAVAAPVCAETADELRQQLEAQKALNAQLRQRVAALESQLAGAQPQPALRAPESRAPVIEPDSPEATTAIEEALVSRGLILLPSGAFRVTPRFTWVHSGSDNYRDRSDSYIGSLGGQAGLPWGMAFSASIPYTHRNTSIGSNSGVGDLVLELAKKLNNETQHLPSFVAALSYSHDNGDDAFEPVPISYGFRSVAGSLSALKRLDPVALYGGLAYSHAYSKHVRADNLLGERPFSGRIAPGDSWAYRLGASLAATPDISLDASLSGAFIEGADIHSSATGKRTLSRATIASLNLGATFMLSRDLALQLSASAGATDDSPDYSFSVALPYRF</sequence>
<reference evidence="3 4" key="1">
    <citation type="submission" date="2018-01" db="EMBL/GenBank/DDBJ databases">
        <title>Denitrification phenotypes of diverse strains of Pseudomonas stutzeri.</title>
        <authorList>
            <person name="Milligan D.A."/>
            <person name="Bergaust L."/>
            <person name="Bakken L.R."/>
            <person name="Frostegard A."/>
        </authorList>
    </citation>
    <scope>NUCLEOTIDE SEQUENCE [LARGE SCALE GENOMIC DNA]</scope>
    <source>
        <strain evidence="3 4">24a75</strain>
    </source>
</reference>
<organism evidence="3 4">
    <name type="scientific">Stutzerimonas stutzeri</name>
    <name type="common">Pseudomonas stutzeri</name>
    <dbReference type="NCBI Taxonomy" id="316"/>
    <lineage>
        <taxon>Bacteria</taxon>
        <taxon>Pseudomonadati</taxon>
        <taxon>Pseudomonadota</taxon>
        <taxon>Gammaproteobacteria</taxon>
        <taxon>Pseudomonadales</taxon>
        <taxon>Pseudomonadaceae</taxon>
        <taxon>Stutzerimonas</taxon>
    </lineage>
</organism>
<evidence type="ECO:0000313" key="4">
    <source>
        <dbReference type="Proteomes" id="UP000236023"/>
    </source>
</evidence>
<evidence type="ECO:0000256" key="2">
    <source>
        <dbReference type="SAM" id="SignalP"/>
    </source>
</evidence>
<gene>
    <name evidence="3" type="ORF">CXK94_04785</name>
</gene>
<keyword evidence="2" id="KW-0732">Signal</keyword>
<dbReference type="InterPro" id="IPR036709">
    <property type="entry name" value="Autotransporte_beta_dom_sf"/>
</dbReference>
<protein>
    <recommendedName>
        <fullName evidence="5">Transporter</fullName>
    </recommendedName>
</protein>
<feature type="signal peptide" evidence="2">
    <location>
        <begin position="1"/>
        <end position="22"/>
    </location>
</feature>
<dbReference type="AlphaFoldDB" id="A0A2N8T772"/>
<dbReference type="RefSeq" id="WP_102893494.1">
    <property type="nucleotide sequence ID" value="NZ_JAMOHU010000001.1"/>
</dbReference>
<name>A0A2N8T772_STUST</name>
<evidence type="ECO:0000256" key="1">
    <source>
        <dbReference type="SAM" id="Coils"/>
    </source>
</evidence>
<keyword evidence="1" id="KW-0175">Coiled coil</keyword>
<evidence type="ECO:0008006" key="5">
    <source>
        <dbReference type="Google" id="ProtNLM"/>
    </source>
</evidence>
<comment type="caution">
    <text evidence="3">The sequence shown here is derived from an EMBL/GenBank/DDBJ whole genome shotgun (WGS) entry which is preliminary data.</text>
</comment>
<dbReference type="EMBL" id="POUT01000002">
    <property type="protein sequence ID" value="PNG10532.1"/>
    <property type="molecule type" value="Genomic_DNA"/>
</dbReference>
<feature type="coiled-coil region" evidence="1">
    <location>
        <begin position="25"/>
        <end position="52"/>
    </location>
</feature>
<proteinExistence type="predicted"/>
<accession>A0A2N8T772</accession>
<dbReference type="Proteomes" id="UP000236023">
    <property type="component" value="Unassembled WGS sequence"/>
</dbReference>
<feature type="chain" id="PRO_5014653716" description="Transporter" evidence="2">
    <location>
        <begin position="23"/>
        <end position="343"/>
    </location>
</feature>